<dbReference type="GO" id="GO:0006508">
    <property type="term" value="P:proteolysis"/>
    <property type="evidence" value="ECO:0007669"/>
    <property type="project" value="UniProtKB-KW"/>
</dbReference>
<dbReference type="InterPro" id="IPR000209">
    <property type="entry name" value="Peptidase_S8/S53_dom"/>
</dbReference>
<dbReference type="Proteomes" id="UP000650081">
    <property type="component" value="Unassembled WGS sequence"/>
</dbReference>
<dbReference type="Pfam" id="PF00082">
    <property type="entry name" value="Peptidase_S8"/>
    <property type="match status" value="1"/>
</dbReference>
<dbReference type="PROSITE" id="PS51892">
    <property type="entry name" value="SUBTILASE"/>
    <property type="match status" value="1"/>
</dbReference>
<evidence type="ECO:0000313" key="9">
    <source>
        <dbReference type="Proteomes" id="UP000650081"/>
    </source>
</evidence>
<keyword evidence="6" id="KW-0732">Signal</keyword>
<dbReference type="PANTHER" id="PTHR43806">
    <property type="entry name" value="PEPTIDASE S8"/>
    <property type="match status" value="1"/>
</dbReference>
<keyword evidence="4 5" id="KW-0720">Serine protease</keyword>
<proteinExistence type="inferred from homology"/>
<keyword evidence="3 5" id="KW-0378">Hydrolase</keyword>
<evidence type="ECO:0000313" key="8">
    <source>
        <dbReference type="EMBL" id="MBC6993888.1"/>
    </source>
</evidence>
<feature type="domain" description="Peptidase S8/S53" evidence="7">
    <location>
        <begin position="223"/>
        <end position="498"/>
    </location>
</feature>
<dbReference type="GO" id="GO:0005615">
    <property type="term" value="C:extracellular space"/>
    <property type="evidence" value="ECO:0007669"/>
    <property type="project" value="TreeGrafter"/>
</dbReference>
<comment type="caution">
    <text evidence="8">The sequence shown here is derived from an EMBL/GenBank/DDBJ whole genome shotgun (WGS) entry which is preliminary data.</text>
</comment>
<name>A0A923PMG3_9BACT</name>
<dbReference type="PANTHER" id="PTHR43806:SF11">
    <property type="entry name" value="CEREVISIN-RELATED"/>
    <property type="match status" value="1"/>
</dbReference>
<dbReference type="PROSITE" id="PS51257">
    <property type="entry name" value="PROKAR_LIPOPROTEIN"/>
    <property type="match status" value="1"/>
</dbReference>
<reference evidence="8" key="1">
    <citation type="submission" date="2020-08" db="EMBL/GenBank/DDBJ databases">
        <title>Lewinella bacteria from marine environments.</title>
        <authorList>
            <person name="Zhong Y."/>
        </authorList>
    </citation>
    <scope>NUCLEOTIDE SEQUENCE</scope>
    <source>
        <strain evidence="8">KCTC 42187</strain>
    </source>
</reference>
<evidence type="ECO:0000256" key="5">
    <source>
        <dbReference type="PROSITE-ProRule" id="PRU01240"/>
    </source>
</evidence>
<evidence type="ECO:0000256" key="6">
    <source>
        <dbReference type="SAM" id="SignalP"/>
    </source>
</evidence>
<dbReference type="InterPro" id="IPR036852">
    <property type="entry name" value="Peptidase_S8/S53_dom_sf"/>
</dbReference>
<evidence type="ECO:0000256" key="2">
    <source>
        <dbReference type="ARBA" id="ARBA00022670"/>
    </source>
</evidence>
<dbReference type="InterPro" id="IPR015500">
    <property type="entry name" value="Peptidase_S8_subtilisin-rel"/>
</dbReference>
<feature type="active site" description="Charge relay system" evidence="5">
    <location>
        <position position="232"/>
    </location>
</feature>
<keyword evidence="9" id="KW-1185">Reference proteome</keyword>
<dbReference type="PRINTS" id="PR00723">
    <property type="entry name" value="SUBTILISIN"/>
</dbReference>
<dbReference type="Gene3D" id="3.40.50.200">
    <property type="entry name" value="Peptidase S8/S53 domain"/>
    <property type="match status" value="1"/>
</dbReference>
<comment type="similarity">
    <text evidence="1 5">Belongs to the peptidase S8 family.</text>
</comment>
<dbReference type="AlphaFoldDB" id="A0A923PMG3"/>
<evidence type="ECO:0000256" key="1">
    <source>
        <dbReference type="ARBA" id="ARBA00011073"/>
    </source>
</evidence>
<evidence type="ECO:0000259" key="7">
    <source>
        <dbReference type="Pfam" id="PF00082"/>
    </source>
</evidence>
<protein>
    <submittedName>
        <fullName evidence="8">S8 family serine peptidase</fullName>
    </submittedName>
</protein>
<dbReference type="EMBL" id="JACSIT010000080">
    <property type="protein sequence ID" value="MBC6993888.1"/>
    <property type="molecule type" value="Genomic_DNA"/>
</dbReference>
<feature type="chain" id="PRO_5037840761" evidence="6">
    <location>
        <begin position="22"/>
        <end position="507"/>
    </location>
</feature>
<dbReference type="GO" id="GO:0004252">
    <property type="term" value="F:serine-type endopeptidase activity"/>
    <property type="evidence" value="ECO:0007669"/>
    <property type="project" value="UniProtKB-UniRule"/>
</dbReference>
<feature type="active site" description="Charge relay system" evidence="5">
    <location>
        <position position="452"/>
    </location>
</feature>
<keyword evidence="2 5" id="KW-0645">Protease</keyword>
<organism evidence="8 9">
    <name type="scientific">Neolewinella lacunae</name>
    <dbReference type="NCBI Taxonomy" id="1517758"/>
    <lineage>
        <taxon>Bacteria</taxon>
        <taxon>Pseudomonadati</taxon>
        <taxon>Bacteroidota</taxon>
        <taxon>Saprospiria</taxon>
        <taxon>Saprospirales</taxon>
        <taxon>Lewinellaceae</taxon>
        <taxon>Neolewinella</taxon>
    </lineage>
</organism>
<dbReference type="RefSeq" id="WP_187465984.1">
    <property type="nucleotide sequence ID" value="NZ_JACSIT010000080.1"/>
</dbReference>
<sequence>MQRILLCCALALTLFACTDEALMTEAGTPTVQQDPLTKAELNKLVEAHLFATNEVFNWNETTDHVIWSALELSQNEAVLGYQPAGYENLRETIHEIDVNSGAWKSTRDALVADLLAATERLTGNAITEEELFVSPEDGVLPILDIKVLHPGILAEFRTRPEVRYLEPSNYNAGEVELRSGSGCSEAPTDNINAADFTTISPNAKQPWNYAWMNIPQAWTRTQGDNIGIAIIDTGVYPEQDKLGSAFSSGSSTGRTISKFGTYEPSFWSSSTDGPNDQCGHGTQMAGLAAAPRTSAGNTVGVAYKANLVTYRATSDVIINGSKEKKGVKNALVAIGNRSDVKIVSMSIGDVFSSGTVEDGIYYAYNRGKLILCAAGTSLSWTSWYGVIFPANMSVTTAVTGIRSSSPMQRCNTCHDGSAVDFVIVMQRGEDSDRTSLTLSRFNNNPGYVGGSSAATATTAGIAALVWATNPSQSRAQVLDRLKQASSIYPGRSGSFGWGLIDANAATQ</sequence>
<gene>
    <name evidence="8" type="ORF">H9S92_06935</name>
</gene>
<feature type="active site" description="Charge relay system" evidence="5">
    <location>
        <position position="280"/>
    </location>
</feature>
<evidence type="ECO:0000256" key="3">
    <source>
        <dbReference type="ARBA" id="ARBA00022801"/>
    </source>
</evidence>
<accession>A0A923PMG3</accession>
<feature type="signal peptide" evidence="6">
    <location>
        <begin position="1"/>
        <end position="21"/>
    </location>
</feature>
<dbReference type="InterPro" id="IPR050131">
    <property type="entry name" value="Peptidase_S8_subtilisin-like"/>
</dbReference>
<dbReference type="SUPFAM" id="SSF52743">
    <property type="entry name" value="Subtilisin-like"/>
    <property type="match status" value="1"/>
</dbReference>
<evidence type="ECO:0000256" key="4">
    <source>
        <dbReference type="ARBA" id="ARBA00022825"/>
    </source>
</evidence>